<reference evidence="15" key="1">
    <citation type="journal article" date="2020" name="Microb. Genom.">
        <title>Genetic diversity of clinical and environmental Mucorales isolates obtained from an investigation of mucormycosis cases among solid organ transplant recipients.</title>
        <authorList>
            <person name="Nguyen M.H."/>
            <person name="Kaul D."/>
            <person name="Muto C."/>
            <person name="Cheng S.J."/>
            <person name="Richter R.A."/>
            <person name="Bruno V.M."/>
            <person name="Liu G."/>
            <person name="Beyhan S."/>
            <person name="Sundermann A.J."/>
            <person name="Mounaud S."/>
            <person name="Pasculle A.W."/>
            <person name="Nierman W.C."/>
            <person name="Driscoll E."/>
            <person name="Cumbie R."/>
            <person name="Clancy C.J."/>
            <person name="Dupont C.L."/>
        </authorList>
    </citation>
    <scope>NUCLEOTIDE SEQUENCE</scope>
    <source>
        <strain evidence="15">GL16</strain>
    </source>
</reference>
<dbReference type="InterPro" id="IPR011989">
    <property type="entry name" value="ARM-like"/>
</dbReference>
<keyword evidence="5" id="KW-0963">Cytoplasm</keyword>
<evidence type="ECO:0000256" key="4">
    <source>
        <dbReference type="ARBA" id="ARBA00022448"/>
    </source>
</evidence>
<keyword evidence="4" id="KW-0813">Transport</keyword>
<dbReference type="EMBL" id="JAANIT010001428">
    <property type="protein sequence ID" value="KAG1540345.1"/>
    <property type="molecule type" value="Genomic_DNA"/>
</dbReference>
<evidence type="ECO:0000259" key="12">
    <source>
        <dbReference type="Pfam" id="PF01602"/>
    </source>
</evidence>
<dbReference type="PANTHER" id="PTHR10261">
    <property type="entry name" value="COATOMER SUBUNIT GAMMA"/>
    <property type="match status" value="1"/>
</dbReference>
<evidence type="ECO:0000313" key="15">
    <source>
        <dbReference type="EMBL" id="KAG1540345.1"/>
    </source>
</evidence>
<evidence type="ECO:0000256" key="9">
    <source>
        <dbReference type="ARBA" id="ARBA00023034"/>
    </source>
</evidence>
<feature type="domain" description="Coatomer gamma subunit appendage Ig-like subdomain" evidence="13">
    <location>
        <begin position="647"/>
        <end position="795"/>
    </location>
</feature>
<evidence type="ECO:0000256" key="1">
    <source>
        <dbReference type="ARBA" id="ARBA00004255"/>
    </source>
</evidence>
<dbReference type="FunFam" id="2.60.40.1480:FF:000001">
    <property type="entry name" value="Coatomer subunit gamma"/>
    <property type="match status" value="1"/>
</dbReference>
<protein>
    <recommendedName>
        <fullName evidence="17">Coatomer subunit gamma</fullName>
    </recommendedName>
</protein>
<dbReference type="GO" id="GO:0006888">
    <property type="term" value="P:endoplasmic reticulum to Golgi vesicle-mediated transport"/>
    <property type="evidence" value="ECO:0007669"/>
    <property type="project" value="TreeGrafter"/>
</dbReference>
<evidence type="ECO:0000256" key="3">
    <source>
        <dbReference type="ARBA" id="ARBA00010720"/>
    </source>
</evidence>
<evidence type="ECO:0000256" key="2">
    <source>
        <dbReference type="ARBA" id="ARBA00004347"/>
    </source>
</evidence>
<dbReference type="SUPFAM" id="SSF49348">
    <property type="entry name" value="Clathrin adaptor appendage domain"/>
    <property type="match status" value="1"/>
</dbReference>
<keyword evidence="10" id="KW-0472">Membrane</keyword>
<evidence type="ECO:0000256" key="7">
    <source>
        <dbReference type="ARBA" id="ARBA00022892"/>
    </source>
</evidence>
<comment type="subcellular location">
    <subcellularLocation>
        <location evidence="2">Cytoplasmic vesicle</location>
        <location evidence="2">COPI-coated vesicle membrane</location>
        <topology evidence="2">Peripheral membrane protein</topology>
        <orientation evidence="2">Cytoplasmic side</orientation>
    </subcellularLocation>
    <subcellularLocation>
        <location evidence="1">Golgi apparatus membrane</location>
        <topology evidence="1">Peripheral membrane protein</topology>
        <orientation evidence="1">Cytoplasmic side</orientation>
    </subcellularLocation>
</comment>
<dbReference type="InterPro" id="IPR012295">
    <property type="entry name" value="TBP_dom_sf"/>
</dbReference>
<dbReference type="Gene3D" id="2.60.40.1480">
    <property type="entry name" value="Coatomer, gamma subunit, appendage domain"/>
    <property type="match status" value="1"/>
</dbReference>
<proteinExistence type="inferred from homology"/>
<comment type="similarity">
    <text evidence="3">Belongs to the COPG family.</text>
</comment>
<gene>
    <name evidence="15" type="ORF">G6F51_008580</name>
</gene>
<dbReference type="FunFam" id="1.25.10.10:FF:000071">
    <property type="entry name" value="Coatomer subunit gamma"/>
    <property type="match status" value="1"/>
</dbReference>
<evidence type="ECO:0000256" key="10">
    <source>
        <dbReference type="ARBA" id="ARBA00023136"/>
    </source>
</evidence>
<dbReference type="GO" id="GO:0030126">
    <property type="term" value="C:COPI vesicle coat"/>
    <property type="evidence" value="ECO:0007669"/>
    <property type="project" value="InterPro"/>
</dbReference>
<evidence type="ECO:0000256" key="11">
    <source>
        <dbReference type="ARBA" id="ARBA00023329"/>
    </source>
</evidence>
<dbReference type="GO" id="GO:0005198">
    <property type="term" value="F:structural molecule activity"/>
    <property type="evidence" value="ECO:0007669"/>
    <property type="project" value="InterPro"/>
</dbReference>
<feature type="domain" description="Clathrin/coatomer adaptor adaptin-like N-terminal" evidence="12">
    <location>
        <begin position="20"/>
        <end position="557"/>
    </location>
</feature>
<dbReference type="GO" id="GO:0000139">
    <property type="term" value="C:Golgi membrane"/>
    <property type="evidence" value="ECO:0007669"/>
    <property type="project" value="UniProtKB-SubCell"/>
</dbReference>
<dbReference type="GO" id="GO:0009306">
    <property type="term" value="P:protein secretion"/>
    <property type="evidence" value="ECO:0007669"/>
    <property type="project" value="TreeGrafter"/>
</dbReference>
<dbReference type="GO" id="GO:0005783">
    <property type="term" value="C:endoplasmic reticulum"/>
    <property type="evidence" value="ECO:0007669"/>
    <property type="project" value="TreeGrafter"/>
</dbReference>
<evidence type="ECO:0000313" key="16">
    <source>
        <dbReference type="Proteomes" id="UP000717996"/>
    </source>
</evidence>
<dbReference type="OrthoDB" id="1074925at2759"/>
<keyword evidence="9" id="KW-0333">Golgi apparatus</keyword>
<dbReference type="SUPFAM" id="SSF55711">
    <property type="entry name" value="Subdomain of clathrin and coatomer appendage domain"/>
    <property type="match status" value="1"/>
</dbReference>
<dbReference type="GO" id="GO:0006886">
    <property type="term" value="P:intracellular protein transport"/>
    <property type="evidence" value="ECO:0007669"/>
    <property type="project" value="InterPro"/>
</dbReference>
<sequence length="1245" mass="139539">MDSVKRDKESRISPFSQVNKTTVLQESRCFNDSPLDIGKCRMLLTKILYLFSSGEPFNTQEATIFLRQMMYLVIKDLSNTAQDVIMVTQSLIKDIQSNQETIYRANAIRALCLITDPSMIQAIERIIKACIVDKNPSVAAAALVSSYRVFNSSKDIVRRWAPEIQEAIQSKSASGGFASTASGFLSSFGSSSSQSQMVQSNSHIVQYHGLGLLYLIRQHDRVAIAKLVQAFFSTSGQNDMLKNPAAVCMLIRCACKVLEDDPGSVRRIYELLGSYLKHKSDMVKLEAARAICEMKDTTSNEIHPAISVLQSFLSSPKPTLRLASVRTLNNLALRKPSAVISCNLDIESLVSDSNRSIATIAITTLLKTANETSIDRLMSQISKFMGDASDEFKVIIVSTVHSLCIKFPRKQVEMLTFLGSLLRDGGGYDFKKTVVEAMFDIVHVISESKDLALSYLCEFIEDCEFTKLSVRILHLLGVEGPKTNSPTKYIRHIYNRVILENTIVRAAAVNALAKFGLSTSEDDVKSNIKVLLIRCQDDSDDEVRDRATLALELMKQRDSGKQCGFDGSSWALPILERELIQYIGSKTNEKAFDLSTIPITSKAVRANPSNEQRQPTDSIIPLQTDNVYNKMNNLNARQNSLLDQKAIYTEALSSVPEITTFGALLKSSKRVHVTETETEYVVYCVKHLFAKHIVFQFDCLNTLNDQLLENVEVVMDIDNQELGLVKVFDLPASKIEYNALKHIYVAYEKQEISSFPVASFSCKLKFTVKDCDPVTGEPDEQGYEDEYRIDNIELSIKDYIQPTYISEFEEEFNKLADGEVVQVFALDLKKAPNLQVACTTIINLFGLQPLQDSSLLRNPNIHTLIMSGTFLTGKKILAKCRMMFNSASGAAFELSVRSEDIAISESWCFKVTESNIHKLDASWSDRSLLSITCCIGSSPSGPGLWHGNPLLARKSAYQQHLRQHLEDIIPKLPSGWSAEKSWDHIKRQVKKITRTFAEAVETSIKYLKSMYRKRTVEQHITTLRSDNNEDPVEGIDQLLPITQQFYQPLYDADPVDDLQLDSYLQAISGLPQVTSDHCDILTAPITIDEIIQETVCEKNKISSPGENGLGYAFLYQLFGYPPLQKLALKVYNQAHNSSTFPHSWQELRATPSLINRCQTGLIPNRFIVENGLVLIVVMEHARKVNRQESTLLLDQEKAYDRVHLSYFTLGVTTIRVPNGTCELFDWAIFLVTGSGSTSMDISQKK</sequence>
<dbReference type="InterPro" id="IPR013041">
    <property type="entry name" value="Clathrin_app_Ig-like_sf"/>
</dbReference>
<dbReference type="InterPro" id="IPR032154">
    <property type="entry name" value="Coatomer_g_Cpla"/>
</dbReference>
<comment type="caution">
    <text evidence="15">The sequence shown here is derived from an EMBL/GenBank/DDBJ whole genome shotgun (WGS) entry which is preliminary data.</text>
</comment>
<dbReference type="Gene3D" id="3.30.310.10">
    <property type="entry name" value="TATA-Binding Protein"/>
    <property type="match status" value="1"/>
</dbReference>
<keyword evidence="8" id="KW-0653">Protein transport</keyword>
<dbReference type="InterPro" id="IPR017106">
    <property type="entry name" value="Coatomer_gsu"/>
</dbReference>
<dbReference type="GO" id="GO:0005793">
    <property type="term" value="C:endoplasmic reticulum-Golgi intermediate compartment"/>
    <property type="evidence" value="ECO:0007669"/>
    <property type="project" value="TreeGrafter"/>
</dbReference>
<evidence type="ECO:0000259" key="14">
    <source>
        <dbReference type="Pfam" id="PF16381"/>
    </source>
</evidence>
<keyword evidence="11" id="KW-0968">Cytoplasmic vesicle</keyword>
<feature type="domain" description="Coatomer subunit gamma C-terminal" evidence="14">
    <location>
        <begin position="798"/>
        <end position="905"/>
    </location>
</feature>
<dbReference type="InterPro" id="IPR037067">
    <property type="entry name" value="Coatomer_gsu_app_sf"/>
</dbReference>
<evidence type="ECO:0008006" key="17">
    <source>
        <dbReference type="Google" id="ProtNLM"/>
    </source>
</evidence>
<keyword evidence="6" id="KW-0677">Repeat</keyword>
<accession>A0A9P6Y754</accession>
<dbReference type="Gene3D" id="1.25.10.10">
    <property type="entry name" value="Leucine-rich Repeat Variant"/>
    <property type="match status" value="2"/>
</dbReference>
<dbReference type="InterPro" id="IPR016024">
    <property type="entry name" value="ARM-type_fold"/>
</dbReference>
<evidence type="ECO:0000256" key="6">
    <source>
        <dbReference type="ARBA" id="ARBA00022737"/>
    </source>
</evidence>
<dbReference type="InterPro" id="IPR002553">
    <property type="entry name" value="Clathrin/coatomer_adapt-like_N"/>
</dbReference>
<name>A0A9P6Y754_RHIOR</name>
<evidence type="ECO:0000256" key="5">
    <source>
        <dbReference type="ARBA" id="ARBA00022490"/>
    </source>
</evidence>
<evidence type="ECO:0000259" key="13">
    <source>
        <dbReference type="Pfam" id="PF08752"/>
    </source>
</evidence>
<dbReference type="Pfam" id="PF01602">
    <property type="entry name" value="Adaptin_N"/>
    <property type="match status" value="1"/>
</dbReference>
<dbReference type="AlphaFoldDB" id="A0A9P6Y754"/>
<dbReference type="Pfam" id="PF08752">
    <property type="entry name" value="COP-gamma_platf"/>
    <property type="match status" value="1"/>
</dbReference>
<keyword evidence="7" id="KW-0931">ER-Golgi transport</keyword>
<dbReference type="InterPro" id="IPR009028">
    <property type="entry name" value="Coatomer/calthrin_app_sub_C"/>
</dbReference>
<dbReference type="SUPFAM" id="SSF48371">
    <property type="entry name" value="ARM repeat"/>
    <property type="match status" value="1"/>
</dbReference>
<dbReference type="Pfam" id="PF16381">
    <property type="entry name" value="Coatomer_g_Cpla"/>
    <property type="match status" value="1"/>
</dbReference>
<dbReference type="Proteomes" id="UP000717996">
    <property type="component" value="Unassembled WGS sequence"/>
</dbReference>
<dbReference type="GO" id="GO:0006891">
    <property type="term" value="P:intra-Golgi vesicle-mediated transport"/>
    <property type="evidence" value="ECO:0007669"/>
    <property type="project" value="TreeGrafter"/>
</dbReference>
<dbReference type="InterPro" id="IPR013040">
    <property type="entry name" value="Coatomer_gsu_app_Ig-like_dom"/>
</dbReference>
<evidence type="ECO:0000256" key="8">
    <source>
        <dbReference type="ARBA" id="ARBA00022927"/>
    </source>
</evidence>
<organism evidence="15 16">
    <name type="scientific">Rhizopus oryzae</name>
    <name type="common">Mucormycosis agent</name>
    <name type="synonym">Rhizopus arrhizus var. delemar</name>
    <dbReference type="NCBI Taxonomy" id="64495"/>
    <lineage>
        <taxon>Eukaryota</taxon>
        <taxon>Fungi</taxon>
        <taxon>Fungi incertae sedis</taxon>
        <taxon>Mucoromycota</taxon>
        <taxon>Mucoromycotina</taxon>
        <taxon>Mucoromycetes</taxon>
        <taxon>Mucorales</taxon>
        <taxon>Mucorineae</taxon>
        <taxon>Rhizopodaceae</taxon>
        <taxon>Rhizopus</taxon>
    </lineage>
</organism>
<dbReference type="PANTHER" id="PTHR10261:SF0">
    <property type="entry name" value="COATOMER SUBUNIT GAMMA-2"/>
    <property type="match status" value="1"/>
</dbReference>